<dbReference type="AlphaFoldDB" id="A0A4D4KXI4"/>
<accession>A0A4D4KXI4</accession>
<evidence type="ECO:0000313" key="2">
    <source>
        <dbReference type="EMBL" id="GDY54011.1"/>
    </source>
</evidence>
<evidence type="ECO:0000256" key="1">
    <source>
        <dbReference type="SAM" id="MobiDB-lite"/>
    </source>
</evidence>
<reference evidence="2 3" key="1">
    <citation type="journal article" date="2020" name="Int. J. Syst. Evol. Microbiol.">
        <title>Reclassification of Streptomyces castelarensis and Streptomyces sporoclivatus as later heterotypic synonyms of Streptomyces antimycoticus.</title>
        <authorList>
            <person name="Komaki H."/>
            <person name="Tamura T."/>
        </authorList>
    </citation>
    <scope>NUCLEOTIDE SEQUENCE [LARGE SCALE GENOMIC DNA]</scope>
    <source>
        <strain evidence="2 3">NBRC 13459</strain>
    </source>
</reference>
<organism evidence="2 3">
    <name type="scientific">Streptomyces violaceusniger</name>
    <dbReference type="NCBI Taxonomy" id="68280"/>
    <lineage>
        <taxon>Bacteria</taxon>
        <taxon>Bacillati</taxon>
        <taxon>Actinomycetota</taxon>
        <taxon>Actinomycetes</taxon>
        <taxon>Kitasatosporales</taxon>
        <taxon>Streptomycetaceae</taxon>
        <taxon>Streptomyces</taxon>
        <taxon>Streptomyces violaceusniger group</taxon>
    </lineage>
</organism>
<evidence type="ECO:0000313" key="3">
    <source>
        <dbReference type="Proteomes" id="UP000301309"/>
    </source>
</evidence>
<proteinExistence type="predicted"/>
<feature type="compositionally biased region" description="Basic and acidic residues" evidence="1">
    <location>
        <begin position="1"/>
        <end position="11"/>
    </location>
</feature>
<gene>
    <name evidence="2" type="ORF">SVIO_046340</name>
</gene>
<protein>
    <submittedName>
        <fullName evidence="2">Uncharacterized protein</fullName>
    </submittedName>
</protein>
<keyword evidence="3" id="KW-1185">Reference proteome</keyword>
<sequence length="74" mass="7885">MDDEEQHHDPEGDGELTGRPQPPGEHGTPSTTSHARTIGQAAYTFQSRGAAIRRAPQANPAPPANYPPSARETV</sequence>
<dbReference type="Proteomes" id="UP000301309">
    <property type="component" value="Unassembled WGS sequence"/>
</dbReference>
<feature type="region of interest" description="Disordered" evidence="1">
    <location>
        <begin position="1"/>
        <end position="74"/>
    </location>
</feature>
<dbReference type="EMBL" id="BJHW01000001">
    <property type="protein sequence ID" value="GDY54011.1"/>
    <property type="molecule type" value="Genomic_DNA"/>
</dbReference>
<comment type="caution">
    <text evidence="2">The sequence shown here is derived from an EMBL/GenBank/DDBJ whole genome shotgun (WGS) entry which is preliminary data.</text>
</comment>
<name>A0A4D4KXI4_STRVO</name>